<dbReference type="PANTHER" id="PTHR46060:SF1">
    <property type="entry name" value="MARINER MOS1 TRANSPOSASE-LIKE PROTEIN"/>
    <property type="match status" value="1"/>
</dbReference>
<feature type="non-terminal residue" evidence="1">
    <location>
        <position position="465"/>
    </location>
</feature>
<dbReference type="InterPro" id="IPR052709">
    <property type="entry name" value="Transposase-MT_Hybrid"/>
</dbReference>
<keyword evidence="1" id="KW-0808">Transferase</keyword>
<dbReference type="Proteomes" id="UP000668214">
    <property type="component" value="Unassembled WGS sequence"/>
</dbReference>
<gene>
    <name evidence="1" type="primary">Setmar_181</name>
    <name evidence="1" type="ORF">G6Z78_0001193</name>
</gene>
<name>A0A836F9V7_9HYME</name>
<feature type="non-terminal residue" evidence="1">
    <location>
        <position position="1"/>
    </location>
</feature>
<organism evidence="1 2">
    <name type="scientific">Pseudoatta argentina</name>
    <dbReference type="NCBI Taxonomy" id="621737"/>
    <lineage>
        <taxon>Eukaryota</taxon>
        <taxon>Metazoa</taxon>
        <taxon>Ecdysozoa</taxon>
        <taxon>Arthropoda</taxon>
        <taxon>Hexapoda</taxon>
        <taxon>Insecta</taxon>
        <taxon>Pterygota</taxon>
        <taxon>Neoptera</taxon>
        <taxon>Endopterygota</taxon>
        <taxon>Hymenoptera</taxon>
        <taxon>Apocrita</taxon>
        <taxon>Aculeata</taxon>
        <taxon>Formicoidea</taxon>
        <taxon>Formicidae</taxon>
        <taxon>Myrmicinae</taxon>
        <taxon>Pseudoatta</taxon>
    </lineage>
</organism>
<proteinExistence type="predicted"/>
<dbReference type="Gene3D" id="3.30.420.10">
    <property type="entry name" value="Ribonuclease H-like superfamily/Ribonuclease H"/>
    <property type="match status" value="1"/>
</dbReference>
<keyword evidence="2" id="KW-1185">Reference proteome</keyword>
<comment type="caution">
    <text evidence="1">The sequence shown here is derived from an EMBL/GenBank/DDBJ whole genome shotgun (WGS) entry which is preliminary data.</text>
</comment>
<protein>
    <submittedName>
        <fullName evidence="1">SETMR methyltransferase</fullName>
    </submittedName>
</protein>
<dbReference type="PANTHER" id="PTHR46060">
    <property type="entry name" value="MARINER MOS1 TRANSPOSASE-LIKE PROTEIN"/>
    <property type="match status" value="1"/>
</dbReference>
<keyword evidence="1" id="KW-0489">Methyltransferase</keyword>
<dbReference type="InterPro" id="IPR036397">
    <property type="entry name" value="RNaseH_sf"/>
</dbReference>
<evidence type="ECO:0000313" key="2">
    <source>
        <dbReference type="Proteomes" id="UP000668214"/>
    </source>
</evidence>
<accession>A0A836F9V7</accession>
<dbReference type="EMBL" id="JAANIA010002387">
    <property type="protein sequence ID" value="KAG5315042.1"/>
    <property type="molecule type" value="Genomic_DNA"/>
</dbReference>
<dbReference type="GO" id="GO:0032259">
    <property type="term" value="P:methylation"/>
    <property type="evidence" value="ECO:0007669"/>
    <property type="project" value="UniProtKB-KW"/>
</dbReference>
<evidence type="ECO:0000313" key="1">
    <source>
        <dbReference type="EMBL" id="KAG5315042.1"/>
    </source>
</evidence>
<sequence>FQKMDQRIGIKFCVKNKIKCADAFRMLTVAYGEATLDRSNVYRWYKMFSEGREDVNNEERAGRPSMLTTDENIDEVKKIVLANRRITVREVAEDLNISIGSCHSIFTNDLGMRRVTAKFIPKLLNFDQKQHCINIARASDIGQRRSDLSYVVHSQASVRRAYMHAVLSGAPYGAPVWSGKALASCRIKQRLHSMQRRLALRICRAYRTVSYTAAMGGGVVTPMTVDRLRGNVRRRVFEEWRATLENDPPTMGARTVEAILPCLEQWIGRGWGGLSFHTTQMLTGHGCFGEYLCRIGKEPTASCHHCDGDRDTAQHTLEAWAGERGVLVQVDRRTVNIDWCTTICLPEVINELRRTNRNRRIILHHEKNASYRTARQTVDFFIQYKCELMTHCPYSPDLSSNDFFLFPNIKKKMRGERFKSPEAAVEAFRTLISEVTASEWKKCFENWFERKQKCIDLKGEYFEKQ</sequence>
<dbReference type="Gene3D" id="1.10.10.1450">
    <property type="match status" value="1"/>
</dbReference>
<dbReference type="GO" id="GO:0003676">
    <property type="term" value="F:nucleic acid binding"/>
    <property type="evidence" value="ECO:0007669"/>
    <property type="project" value="InterPro"/>
</dbReference>
<dbReference type="AlphaFoldDB" id="A0A836F9V7"/>
<reference evidence="1" key="1">
    <citation type="submission" date="2020-02" db="EMBL/GenBank/DDBJ databases">
        <title>Relaxed selection underlies rapid genomic changes in the transitions from sociality to social parasitism in ants.</title>
        <authorList>
            <person name="Bi X."/>
        </authorList>
    </citation>
    <scope>NUCLEOTIDE SEQUENCE</scope>
    <source>
        <strain evidence="1">BGI-DK2014c</strain>
        <tissue evidence="1">Whole body</tissue>
    </source>
</reference>
<dbReference type="GO" id="GO:0008168">
    <property type="term" value="F:methyltransferase activity"/>
    <property type="evidence" value="ECO:0007669"/>
    <property type="project" value="UniProtKB-KW"/>
</dbReference>